<reference evidence="1" key="1">
    <citation type="submission" date="2018-04" db="EMBL/GenBank/DDBJ databases">
        <title>Whole genome sequencing of Hypsizygus marmoreus.</title>
        <authorList>
            <person name="Choi I.-G."/>
            <person name="Min B."/>
            <person name="Kim J.-G."/>
            <person name="Kim S."/>
            <person name="Oh Y.-L."/>
            <person name="Kong W.-S."/>
            <person name="Park H."/>
            <person name="Jeong J."/>
            <person name="Song E.-S."/>
        </authorList>
    </citation>
    <scope>NUCLEOTIDE SEQUENCE [LARGE SCALE GENOMIC DNA]</scope>
    <source>
        <strain evidence="1">51987-8</strain>
    </source>
</reference>
<dbReference type="AlphaFoldDB" id="A0A369JID7"/>
<name>A0A369JID7_HYPMA</name>
<dbReference type="OrthoDB" id="2602575at2759"/>
<organism evidence="1 2">
    <name type="scientific">Hypsizygus marmoreus</name>
    <name type="common">White beech mushroom</name>
    <name type="synonym">Agaricus marmoreus</name>
    <dbReference type="NCBI Taxonomy" id="39966"/>
    <lineage>
        <taxon>Eukaryota</taxon>
        <taxon>Fungi</taxon>
        <taxon>Dikarya</taxon>
        <taxon>Basidiomycota</taxon>
        <taxon>Agaricomycotina</taxon>
        <taxon>Agaricomycetes</taxon>
        <taxon>Agaricomycetidae</taxon>
        <taxon>Agaricales</taxon>
        <taxon>Tricholomatineae</taxon>
        <taxon>Lyophyllaceae</taxon>
        <taxon>Hypsizygus</taxon>
    </lineage>
</organism>
<accession>A0A369JID7</accession>
<keyword evidence="2" id="KW-1185">Reference proteome</keyword>
<comment type="caution">
    <text evidence="1">The sequence shown here is derived from an EMBL/GenBank/DDBJ whole genome shotgun (WGS) entry which is preliminary data.</text>
</comment>
<gene>
    <name evidence="1" type="ORF">Hypma_013625</name>
</gene>
<dbReference type="Proteomes" id="UP000076154">
    <property type="component" value="Unassembled WGS sequence"/>
</dbReference>
<sequence length="178" mass="20354">MYNHATGRIEYEDQLENPPHFDPATLTPGQTHVIKRHAPGVPSRTKYYFLPRRPEYSHTPSFPSILFHVNGDLGPTLNAVVQFVVIDGANDPVVAHHGWSRMRCLVDWPQFDNPVMDIAAKDKNGVPITRNQLLREVAGMVRAFIRRNPQIHTDWRVVKIVGLSYYRNIWIPLLALDA</sequence>
<proteinExistence type="predicted"/>
<dbReference type="EMBL" id="LUEZ02000080">
    <property type="protein sequence ID" value="RDB19483.1"/>
    <property type="molecule type" value="Genomic_DNA"/>
</dbReference>
<evidence type="ECO:0000313" key="2">
    <source>
        <dbReference type="Proteomes" id="UP000076154"/>
    </source>
</evidence>
<dbReference type="InParanoid" id="A0A369JID7"/>
<evidence type="ECO:0000313" key="1">
    <source>
        <dbReference type="EMBL" id="RDB19483.1"/>
    </source>
</evidence>
<protein>
    <submittedName>
        <fullName evidence="1">Uncharacterized protein</fullName>
    </submittedName>
</protein>